<keyword evidence="1" id="KW-0472">Membrane</keyword>
<dbReference type="AlphaFoldDB" id="A0A315ZCG4"/>
<feature type="transmembrane region" description="Helical" evidence="1">
    <location>
        <begin position="43"/>
        <end position="66"/>
    </location>
</feature>
<protein>
    <submittedName>
        <fullName evidence="2">MerC mercury resistance protein</fullName>
    </submittedName>
</protein>
<dbReference type="EMBL" id="QGDO01000002">
    <property type="protein sequence ID" value="PWJ42992.1"/>
    <property type="molecule type" value="Genomic_DNA"/>
</dbReference>
<dbReference type="Proteomes" id="UP000245535">
    <property type="component" value="Unassembled WGS sequence"/>
</dbReference>
<dbReference type="Pfam" id="PF03203">
    <property type="entry name" value="MerC"/>
    <property type="match status" value="1"/>
</dbReference>
<dbReference type="InterPro" id="IPR004891">
    <property type="entry name" value="Mercury-R_MerC"/>
</dbReference>
<accession>A0A315ZCG4</accession>
<keyword evidence="1" id="KW-0812">Transmembrane</keyword>
<keyword evidence="1" id="KW-1133">Transmembrane helix</keyword>
<name>A0A315ZCG4_SEDFL</name>
<dbReference type="GO" id="GO:0016020">
    <property type="term" value="C:membrane"/>
    <property type="evidence" value="ECO:0007669"/>
    <property type="project" value="InterPro"/>
</dbReference>
<evidence type="ECO:0000256" key="1">
    <source>
        <dbReference type="SAM" id="Phobius"/>
    </source>
</evidence>
<organism evidence="2 3">
    <name type="scientific">Sediminitomix flava</name>
    <dbReference type="NCBI Taxonomy" id="379075"/>
    <lineage>
        <taxon>Bacteria</taxon>
        <taxon>Pseudomonadati</taxon>
        <taxon>Bacteroidota</taxon>
        <taxon>Cytophagia</taxon>
        <taxon>Cytophagales</taxon>
        <taxon>Flammeovirgaceae</taxon>
        <taxon>Sediminitomix</taxon>
    </lineage>
</organism>
<dbReference type="RefSeq" id="WP_109617154.1">
    <property type="nucleotide sequence ID" value="NZ_QGDO01000002.1"/>
</dbReference>
<evidence type="ECO:0000313" key="2">
    <source>
        <dbReference type="EMBL" id="PWJ42992.1"/>
    </source>
</evidence>
<comment type="caution">
    <text evidence="2">The sequence shown here is derived from an EMBL/GenBank/DDBJ whole genome shotgun (WGS) entry which is preliminary data.</text>
</comment>
<reference evidence="2 3" key="1">
    <citation type="submission" date="2018-03" db="EMBL/GenBank/DDBJ databases">
        <title>Genomic Encyclopedia of Archaeal and Bacterial Type Strains, Phase II (KMG-II): from individual species to whole genera.</title>
        <authorList>
            <person name="Goeker M."/>
        </authorList>
    </citation>
    <scope>NUCLEOTIDE SEQUENCE [LARGE SCALE GENOMIC DNA]</scope>
    <source>
        <strain evidence="2 3">DSM 28229</strain>
    </source>
</reference>
<feature type="transmembrane region" description="Helical" evidence="1">
    <location>
        <begin position="12"/>
        <end position="31"/>
    </location>
</feature>
<dbReference type="GO" id="GO:0015097">
    <property type="term" value="F:mercury ion transmembrane transporter activity"/>
    <property type="evidence" value="ECO:0007669"/>
    <property type="project" value="InterPro"/>
</dbReference>
<proteinExistence type="predicted"/>
<evidence type="ECO:0000313" key="3">
    <source>
        <dbReference type="Proteomes" id="UP000245535"/>
    </source>
</evidence>
<sequence length="133" mass="15111">MVISQKSDVFGAWASGLCLIHCLATPLLYVAKICTSSCCSDTPMWWSSLDYIFLGISLVAVYWSSINSSKTWVRYALWMNWVVLSGILLNEHFHFFSLAEESIYLPTLSLILLHIYNKKYCQCASDECCTSDQ</sequence>
<dbReference type="OrthoDB" id="1274419at2"/>
<keyword evidence="3" id="KW-1185">Reference proteome</keyword>
<gene>
    <name evidence="2" type="ORF">BC781_102539</name>
</gene>